<dbReference type="AlphaFoldDB" id="A0A7S1BKR3"/>
<feature type="compositionally biased region" description="Basic residues" evidence="1">
    <location>
        <begin position="196"/>
        <end position="205"/>
    </location>
</feature>
<name>A0A7S1BKR3_9STRA</name>
<feature type="compositionally biased region" description="Basic residues" evidence="1">
    <location>
        <begin position="152"/>
        <end position="177"/>
    </location>
</feature>
<protein>
    <submittedName>
        <fullName evidence="2">Uncharacterized protein</fullName>
    </submittedName>
</protein>
<evidence type="ECO:0000313" key="2">
    <source>
        <dbReference type="EMBL" id="CAD8888809.1"/>
    </source>
</evidence>
<feature type="region of interest" description="Disordered" evidence="1">
    <location>
        <begin position="59"/>
        <end position="222"/>
    </location>
</feature>
<evidence type="ECO:0000256" key="1">
    <source>
        <dbReference type="SAM" id="MobiDB-lite"/>
    </source>
</evidence>
<feature type="compositionally biased region" description="Polar residues" evidence="1">
    <location>
        <begin position="92"/>
        <end position="107"/>
    </location>
</feature>
<sequence>MNRTCNLEGITPVAQDRQFFSKAIENFGTPSSVLSNPSVPSPVRPICLSQDVLDMELYEEPKEKLRKAQTSSSVTGSKSLELHSKRNRKESFQSGKHGSNNIPTQQKMLPKSKRGKTLDIFAANSPKFSPSYSSKYSRPASMSTSGQTQQAKKSKHAVKKSTTAHRKVSKLASKPRSKATAQTQGSRKVSLESSKTHRARRKKKKNNESFGNVDDNLDFSFG</sequence>
<feature type="compositionally biased region" description="Polar residues" evidence="1">
    <location>
        <begin position="179"/>
        <end position="193"/>
    </location>
</feature>
<accession>A0A7S1BKR3</accession>
<proteinExistence type="predicted"/>
<organism evidence="2">
    <name type="scientific">Corethron hystrix</name>
    <dbReference type="NCBI Taxonomy" id="216773"/>
    <lineage>
        <taxon>Eukaryota</taxon>
        <taxon>Sar</taxon>
        <taxon>Stramenopiles</taxon>
        <taxon>Ochrophyta</taxon>
        <taxon>Bacillariophyta</taxon>
        <taxon>Coscinodiscophyceae</taxon>
        <taxon>Corethrophycidae</taxon>
        <taxon>Corethrales</taxon>
        <taxon>Corethraceae</taxon>
        <taxon>Corethron</taxon>
    </lineage>
</organism>
<reference evidence="2" key="1">
    <citation type="submission" date="2021-01" db="EMBL/GenBank/DDBJ databases">
        <authorList>
            <person name="Corre E."/>
            <person name="Pelletier E."/>
            <person name="Niang G."/>
            <person name="Scheremetjew M."/>
            <person name="Finn R."/>
            <person name="Kale V."/>
            <person name="Holt S."/>
            <person name="Cochrane G."/>
            <person name="Meng A."/>
            <person name="Brown T."/>
            <person name="Cohen L."/>
        </authorList>
    </citation>
    <scope>NUCLEOTIDE SEQUENCE</scope>
    <source>
        <strain evidence="2">308</strain>
    </source>
</reference>
<gene>
    <name evidence="2" type="ORF">CHYS00102_LOCUS16009</name>
</gene>
<dbReference type="EMBL" id="HBFR01022303">
    <property type="protein sequence ID" value="CAD8888809.1"/>
    <property type="molecule type" value="Transcribed_RNA"/>
</dbReference>
<feature type="compositionally biased region" description="Low complexity" evidence="1">
    <location>
        <begin position="125"/>
        <end position="143"/>
    </location>
</feature>
<feature type="compositionally biased region" description="Polar residues" evidence="1">
    <location>
        <begin position="68"/>
        <end position="78"/>
    </location>
</feature>